<name>A0A7S4PXN7_9DINO</name>
<dbReference type="EMBL" id="HBNR01007821">
    <property type="protein sequence ID" value="CAE4565522.1"/>
    <property type="molecule type" value="Transcribed_RNA"/>
</dbReference>
<accession>A0A7S4PXN7</accession>
<feature type="transmembrane region" description="Helical" evidence="1">
    <location>
        <begin position="42"/>
        <end position="66"/>
    </location>
</feature>
<sequence>MAQAILAHAVFKPRLVAPRKGLAPPRELLPAHVFRRRGSRAFCGLVMLAAFAAAWLVAPCFVQPLAGQATRTEAPSSPAPAAIGLTAASWLAASQPAFTDGPLYPRWPRVLVLLAVFSLLFVIPNAIFK</sequence>
<keyword evidence="1" id="KW-1133">Transmembrane helix</keyword>
<reference evidence="2" key="1">
    <citation type="submission" date="2021-01" db="EMBL/GenBank/DDBJ databases">
        <authorList>
            <person name="Corre E."/>
            <person name="Pelletier E."/>
            <person name="Niang G."/>
            <person name="Scheremetjew M."/>
            <person name="Finn R."/>
            <person name="Kale V."/>
            <person name="Holt S."/>
            <person name="Cochrane G."/>
            <person name="Meng A."/>
            <person name="Brown T."/>
            <person name="Cohen L."/>
        </authorList>
    </citation>
    <scope>NUCLEOTIDE SEQUENCE</scope>
    <source>
        <strain evidence="2">CCMP3105</strain>
    </source>
</reference>
<evidence type="ECO:0000256" key="1">
    <source>
        <dbReference type="SAM" id="Phobius"/>
    </source>
</evidence>
<dbReference type="AlphaFoldDB" id="A0A7S4PXN7"/>
<feature type="transmembrane region" description="Helical" evidence="1">
    <location>
        <begin position="110"/>
        <end position="128"/>
    </location>
</feature>
<organism evidence="2">
    <name type="scientific">Alexandrium monilatum</name>
    <dbReference type="NCBI Taxonomy" id="311494"/>
    <lineage>
        <taxon>Eukaryota</taxon>
        <taxon>Sar</taxon>
        <taxon>Alveolata</taxon>
        <taxon>Dinophyceae</taxon>
        <taxon>Gonyaulacales</taxon>
        <taxon>Pyrocystaceae</taxon>
        <taxon>Alexandrium</taxon>
    </lineage>
</organism>
<gene>
    <name evidence="2" type="ORF">AMON00008_LOCUS5141</name>
</gene>
<protein>
    <submittedName>
        <fullName evidence="2">Uncharacterized protein</fullName>
    </submittedName>
</protein>
<proteinExistence type="predicted"/>
<keyword evidence="1" id="KW-0812">Transmembrane</keyword>
<evidence type="ECO:0000313" key="2">
    <source>
        <dbReference type="EMBL" id="CAE4565522.1"/>
    </source>
</evidence>
<keyword evidence="1" id="KW-0472">Membrane</keyword>